<proteinExistence type="predicted"/>
<keyword evidence="2" id="KW-0378">Hydrolase</keyword>
<dbReference type="PANTHER" id="PTHR46112:SF8">
    <property type="entry name" value="CYTOPLASMIC PEPTIDASE PEPQ-RELATED"/>
    <property type="match status" value="1"/>
</dbReference>
<protein>
    <submittedName>
        <fullName evidence="2">Xaa-Pro aminopeptidase</fullName>
    </submittedName>
</protein>
<name>A0A1H0T024_9ACTN</name>
<evidence type="ECO:0000313" key="3">
    <source>
        <dbReference type="Proteomes" id="UP000199088"/>
    </source>
</evidence>
<dbReference type="CDD" id="cd01066">
    <property type="entry name" value="APP_MetAP"/>
    <property type="match status" value="1"/>
</dbReference>
<dbReference type="RefSeq" id="WP_091248819.1">
    <property type="nucleotide sequence ID" value="NZ_FNIR01000014.1"/>
</dbReference>
<organism evidence="2 3">
    <name type="scientific">Klenkia soli</name>
    <dbReference type="NCBI Taxonomy" id="1052260"/>
    <lineage>
        <taxon>Bacteria</taxon>
        <taxon>Bacillati</taxon>
        <taxon>Actinomycetota</taxon>
        <taxon>Actinomycetes</taxon>
        <taxon>Geodermatophilales</taxon>
        <taxon>Geodermatophilaceae</taxon>
        <taxon>Klenkia</taxon>
    </lineage>
</organism>
<dbReference type="AlphaFoldDB" id="A0A1H0T024"/>
<dbReference type="Gene3D" id="3.90.230.10">
    <property type="entry name" value="Creatinase/methionine aminopeptidase superfamily"/>
    <property type="match status" value="1"/>
</dbReference>
<dbReference type="InterPro" id="IPR050659">
    <property type="entry name" value="Peptidase_M24B"/>
</dbReference>
<keyword evidence="2" id="KW-0645">Protease</keyword>
<dbReference type="InterPro" id="IPR000994">
    <property type="entry name" value="Pept_M24"/>
</dbReference>
<feature type="domain" description="Peptidase M24" evidence="1">
    <location>
        <begin position="190"/>
        <end position="387"/>
    </location>
</feature>
<reference evidence="3" key="1">
    <citation type="submission" date="2016-10" db="EMBL/GenBank/DDBJ databases">
        <authorList>
            <person name="Varghese N."/>
            <person name="Submissions S."/>
        </authorList>
    </citation>
    <scope>NUCLEOTIDE SEQUENCE [LARGE SCALE GENOMIC DNA]</scope>
    <source>
        <strain evidence="3">DSM 45843</strain>
    </source>
</reference>
<dbReference type="Pfam" id="PF00557">
    <property type="entry name" value="Peptidase_M24"/>
    <property type="match status" value="1"/>
</dbReference>
<evidence type="ECO:0000313" key="2">
    <source>
        <dbReference type="EMBL" id="SDP47309.1"/>
    </source>
</evidence>
<keyword evidence="3" id="KW-1185">Reference proteome</keyword>
<dbReference type="STRING" id="1052260.SAMN05660199_03985"/>
<dbReference type="GO" id="GO:0004177">
    <property type="term" value="F:aminopeptidase activity"/>
    <property type="evidence" value="ECO:0007669"/>
    <property type="project" value="UniProtKB-KW"/>
</dbReference>
<dbReference type="PANTHER" id="PTHR46112">
    <property type="entry name" value="AMINOPEPTIDASE"/>
    <property type="match status" value="1"/>
</dbReference>
<dbReference type="InterPro" id="IPR036005">
    <property type="entry name" value="Creatinase/aminopeptidase-like"/>
</dbReference>
<accession>A0A1H0T024</accession>
<gene>
    <name evidence="2" type="ORF">SAMN05660199_03985</name>
</gene>
<dbReference type="EMBL" id="FNIR01000014">
    <property type="protein sequence ID" value="SDP47309.1"/>
    <property type="molecule type" value="Genomic_DNA"/>
</dbReference>
<keyword evidence="2" id="KW-0031">Aminopeptidase</keyword>
<dbReference type="OrthoDB" id="9765815at2"/>
<dbReference type="Proteomes" id="UP000199088">
    <property type="component" value="Unassembled WGS sequence"/>
</dbReference>
<sequence length="419" mass="44826">MTTTVPLPLREQAAVRDHWLDRRIDDLLPGFMDEAGIDLWVVVGREYHEDPVLPTMLPATWLSARRRTVLLLQRTAEGVLPQAVARYPVGRFAQAWQPEDDDPAAAQEAAQWAAVRRAVDRAQPRRIGVDVSATFAHADGLAHTDHGALLAALGPWADRVVPAEQLAVRWLETRLPEEIAAQDAMNGLVHRVVDEAYSPAVITPGSTTALDVAWWIRQRFHDLGVDPWFQPTVGLQRAGTPFGGVPDDAVVEPGDLVHCDVGLRTLGLTTDTQRNAYVLRPGETAPPAGLVAALATGNRMQDLVTAAMVPGRTGNEVLAAARAGAAAEGIDGDVYSHPVGNHGHGAGPAIGMWDAQDGVPGTGDAVVRTDTVWALELCVRVPVAEWGGQVVRMALEQGIALTADGVSYLAGRQTTLITI</sequence>
<dbReference type="SUPFAM" id="SSF55920">
    <property type="entry name" value="Creatinase/aminopeptidase"/>
    <property type="match status" value="1"/>
</dbReference>
<evidence type="ECO:0000259" key="1">
    <source>
        <dbReference type="Pfam" id="PF00557"/>
    </source>
</evidence>